<keyword evidence="1" id="KW-0732">Signal</keyword>
<sequence length="175" mass="18119">MLSTFTTLAAFVSAAAAVVVCPLEQFSGLSFVATFQNGARWDVLTSSVGNGHVGDVGWIVNAGPNVNEVFTAHTAGAPGHFTLTRKNAQDIDVTGNNNGASLLATTGRQAIWNIVCSDCPVATGPNQGVGSNCGIQLLANGALTNLCVNFQTDNVVRVLTCNNNNANQNIHIFSA</sequence>
<evidence type="ECO:0000313" key="2">
    <source>
        <dbReference type="EMBL" id="KAJ7355254.1"/>
    </source>
</evidence>
<reference evidence="3" key="1">
    <citation type="submission" date="2023-03" db="EMBL/GenBank/DDBJ databases">
        <title>Massive genome expansion in bonnet fungi (Mycena s.s.) driven by repeated elements and novel gene families across ecological guilds.</title>
        <authorList>
            <consortium name="Lawrence Berkeley National Laboratory"/>
            <person name="Harder C.B."/>
            <person name="Miyauchi S."/>
            <person name="Viragh M."/>
            <person name="Kuo A."/>
            <person name="Thoen E."/>
            <person name="Andreopoulos B."/>
            <person name="Lu D."/>
            <person name="Skrede I."/>
            <person name="Drula E."/>
            <person name="Henrissat B."/>
            <person name="Morin E."/>
            <person name="Kohler A."/>
            <person name="Barry K."/>
            <person name="LaButti K."/>
            <person name="Morin E."/>
            <person name="Salamov A."/>
            <person name="Lipzen A."/>
            <person name="Mereny Z."/>
            <person name="Hegedus B."/>
            <person name="Baldrian P."/>
            <person name="Stursova M."/>
            <person name="Weitz H."/>
            <person name="Taylor A."/>
            <person name="Grigoriev I.V."/>
            <person name="Nagy L.G."/>
            <person name="Martin F."/>
            <person name="Kauserud H."/>
        </authorList>
    </citation>
    <scope>NUCLEOTIDE SEQUENCE</scope>
    <source>
        <strain evidence="3">CBHHK002</strain>
    </source>
</reference>
<name>A0AAD7ACM4_9AGAR</name>
<accession>A0AAD7ACM4</accession>
<feature type="signal peptide" evidence="1">
    <location>
        <begin position="1"/>
        <end position="17"/>
    </location>
</feature>
<comment type="caution">
    <text evidence="3">The sequence shown here is derived from an EMBL/GenBank/DDBJ whole genome shotgun (WGS) entry which is preliminary data.</text>
</comment>
<dbReference type="EMBL" id="JARIHO010000009">
    <property type="protein sequence ID" value="KAJ7355255.1"/>
    <property type="molecule type" value="Genomic_DNA"/>
</dbReference>
<evidence type="ECO:0000313" key="3">
    <source>
        <dbReference type="EMBL" id="KAJ7355255.1"/>
    </source>
</evidence>
<dbReference type="AlphaFoldDB" id="A0AAD7ACM4"/>
<dbReference type="Proteomes" id="UP001218218">
    <property type="component" value="Unassembled WGS sequence"/>
</dbReference>
<organism evidence="3 4">
    <name type="scientific">Mycena albidolilacea</name>
    <dbReference type="NCBI Taxonomy" id="1033008"/>
    <lineage>
        <taxon>Eukaryota</taxon>
        <taxon>Fungi</taxon>
        <taxon>Dikarya</taxon>
        <taxon>Basidiomycota</taxon>
        <taxon>Agaricomycotina</taxon>
        <taxon>Agaricomycetes</taxon>
        <taxon>Agaricomycetidae</taxon>
        <taxon>Agaricales</taxon>
        <taxon>Marasmiineae</taxon>
        <taxon>Mycenaceae</taxon>
        <taxon>Mycena</taxon>
    </lineage>
</organism>
<evidence type="ECO:0000256" key="1">
    <source>
        <dbReference type="SAM" id="SignalP"/>
    </source>
</evidence>
<evidence type="ECO:0000313" key="4">
    <source>
        <dbReference type="Proteomes" id="UP001218218"/>
    </source>
</evidence>
<protein>
    <submittedName>
        <fullName evidence="3">Uncharacterized protein</fullName>
    </submittedName>
</protein>
<gene>
    <name evidence="2" type="ORF">DFH08DRAFT_1076411</name>
    <name evidence="3" type="ORF">DFH08DRAFT_1076412</name>
</gene>
<feature type="chain" id="PRO_5042441808" evidence="1">
    <location>
        <begin position="18"/>
        <end position="175"/>
    </location>
</feature>
<proteinExistence type="predicted"/>
<dbReference type="EMBL" id="JARIHO010000009">
    <property type="protein sequence ID" value="KAJ7355254.1"/>
    <property type="molecule type" value="Genomic_DNA"/>
</dbReference>
<keyword evidence="4" id="KW-1185">Reference proteome</keyword>